<dbReference type="AlphaFoldDB" id="F2L5S7"/>
<evidence type="ECO:0000256" key="3">
    <source>
        <dbReference type="ARBA" id="ARBA00022475"/>
    </source>
</evidence>
<dbReference type="SUPFAM" id="SSF103473">
    <property type="entry name" value="MFS general substrate transporter"/>
    <property type="match status" value="1"/>
</dbReference>
<evidence type="ECO:0000256" key="4">
    <source>
        <dbReference type="ARBA" id="ARBA00022692"/>
    </source>
</evidence>
<accession>F2L5S7</accession>
<feature type="transmembrane region" description="Helical" evidence="7">
    <location>
        <begin position="394"/>
        <end position="413"/>
    </location>
</feature>
<organism evidence="9 10">
    <name type="scientific">Thermoproteus uzoniensis (strain 768-20)</name>
    <dbReference type="NCBI Taxonomy" id="999630"/>
    <lineage>
        <taxon>Archaea</taxon>
        <taxon>Thermoproteota</taxon>
        <taxon>Thermoprotei</taxon>
        <taxon>Thermoproteales</taxon>
        <taxon>Thermoproteaceae</taxon>
        <taxon>Thermoproteus</taxon>
    </lineage>
</organism>
<keyword evidence="3" id="KW-1003">Cell membrane</keyword>
<evidence type="ECO:0000313" key="10">
    <source>
        <dbReference type="Proteomes" id="UP000008138"/>
    </source>
</evidence>
<dbReference type="PROSITE" id="PS00217">
    <property type="entry name" value="SUGAR_TRANSPORT_2"/>
    <property type="match status" value="1"/>
</dbReference>
<dbReference type="EMBL" id="CP002590">
    <property type="protein sequence ID" value="AEA13623.1"/>
    <property type="molecule type" value="Genomic_DNA"/>
</dbReference>
<keyword evidence="5 7" id="KW-1133">Transmembrane helix</keyword>
<dbReference type="STRING" id="999630.TUZN_2168"/>
<feature type="transmembrane region" description="Helical" evidence="7">
    <location>
        <begin position="142"/>
        <end position="166"/>
    </location>
</feature>
<dbReference type="InterPro" id="IPR005829">
    <property type="entry name" value="Sugar_transporter_CS"/>
</dbReference>
<feature type="transmembrane region" description="Helical" evidence="7">
    <location>
        <begin position="268"/>
        <end position="290"/>
    </location>
</feature>
<dbReference type="Gene3D" id="1.20.1250.20">
    <property type="entry name" value="MFS general substrate transporter like domains"/>
    <property type="match status" value="1"/>
</dbReference>
<feature type="transmembrane region" description="Helical" evidence="7">
    <location>
        <begin position="297"/>
        <end position="317"/>
    </location>
</feature>
<dbReference type="eggNOG" id="arCOG02691">
    <property type="taxonomic scope" value="Archaea"/>
</dbReference>
<evidence type="ECO:0000259" key="8">
    <source>
        <dbReference type="PROSITE" id="PS50850"/>
    </source>
</evidence>
<feature type="transmembrane region" description="Helical" evidence="7">
    <location>
        <begin position="228"/>
        <end position="248"/>
    </location>
</feature>
<evidence type="ECO:0000256" key="7">
    <source>
        <dbReference type="SAM" id="Phobius"/>
    </source>
</evidence>
<dbReference type="RefSeq" id="WP_013680958.1">
    <property type="nucleotide sequence ID" value="NC_015315.1"/>
</dbReference>
<evidence type="ECO:0000256" key="2">
    <source>
        <dbReference type="ARBA" id="ARBA00022448"/>
    </source>
</evidence>
<dbReference type="GO" id="GO:0005886">
    <property type="term" value="C:plasma membrane"/>
    <property type="evidence" value="ECO:0007669"/>
    <property type="project" value="UniProtKB-SubCell"/>
</dbReference>
<name>F2L5S7_THEU7</name>
<dbReference type="KEGG" id="tuz:TUZN_2168"/>
<dbReference type="Pfam" id="PF00083">
    <property type="entry name" value="Sugar_tr"/>
    <property type="match status" value="2"/>
</dbReference>
<reference key="2">
    <citation type="submission" date="2011-03" db="EMBL/GenBank/DDBJ databases">
        <title>Complete genome sequence of the thermoacidophilic crenarchaeon Thermoproteus uzoniensis 768-20.</title>
        <authorList>
            <person name="Mardanov A.V."/>
            <person name="Gumerov V.M."/>
            <person name="Beletsky A.V."/>
            <person name="Prokofeva M.I."/>
            <person name="Bonch-Osmolovskaya E.A."/>
            <person name="Ravin N.V."/>
            <person name="Skryabin K.G."/>
        </authorList>
    </citation>
    <scope>NUCLEOTIDE SEQUENCE</scope>
    <source>
        <strain>768-20</strain>
    </source>
</reference>
<evidence type="ECO:0000256" key="6">
    <source>
        <dbReference type="ARBA" id="ARBA00023136"/>
    </source>
</evidence>
<keyword evidence="10" id="KW-1185">Reference proteome</keyword>
<keyword evidence="6 7" id="KW-0472">Membrane</keyword>
<feature type="transmembrane region" description="Helical" evidence="7">
    <location>
        <begin position="323"/>
        <end position="351"/>
    </location>
</feature>
<feature type="transmembrane region" description="Helical" evidence="7">
    <location>
        <begin position="178"/>
        <end position="197"/>
    </location>
</feature>
<sequence>MSLRFVVAASTVGTLIEWYDFFAYASLSPIIASLFFPKGNPAAAIIGTWLVFATGFVVRPIGALVFGHLGDRIGRKSTFLATLILMGLSTTGIGLLPTYAQAGLAATALLAALRMVQGIALGGEYGGAVTYALEYAPSGRRAFYVGFISATPPLGLGLSSLTVVLSSMLLTAQEFAAWGWRVPFLLALALTALGAYLRLKLAETPLFGALKEKGAVSKIPIVEAFAKYWKWILVGIAVAAGHAVLAYTSTAYIFTFLTQVARWTSVEANIIVGTAAVLQLPLYIFAAWLGDRLGRRLIYVIGLVIGIATYYPIYLFLSSLRDLAAAVLAVFVLIGATAFTFSILGTALAELFPTRVRYTGMSIAFNIGIGFFGGFTPSIVGAIGLALHNPLAGVALYTYVVAIVALAVAILALPETKNVDISA</sequence>
<dbReference type="PANTHER" id="PTHR43045:SF1">
    <property type="entry name" value="SHIKIMATE TRANSPORTER"/>
    <property type="match status" value="1"/>
</dbReference>
<dbReference type="OrthoDB" id="117970at2157"/>
<gene>
    <name evidence="9" type="ordered locus">TUZN_2168</name>
</gene>
<feature type="transmembrane region" description="Helical" evidence="7">
    <location>
        <begin position="78"/>
        <end position="96"/>
    </location>
</feature>
<dbReference type="InterPro" id="IPR005828">
    <property type="entry name" value="MFS_sugar_transport-like"/>
</dbReference>
<reference evidence="9 10" key="1">
    <citation type="journal article" date="2011" name="J. Bacteriol.">
        <title>Complete genome sequence of the thermoacidophilic crenarchaeon Thermoproteus uzoniensis 768-20.</title>
        <authorList>
            <person name="Mardanov A.V."/>
            <person name="Gumerov V.M."/>
            <person name="Beletsky A.V."/>
            <person name="Prokofeva M.I."/>
            <person name="Bonch-Osmolovskaya E.A."/>
            <person name="Ravin N.V."/>
            <person name="Skryabin K.G."/>
        </authorList>
    </citation>
    <scope>NUCLEOTIDE SEQUENCE [LARGE SCALE GENOMIC DNA]</scope>
    <source>
        <strain evidence="9 10">768-20</strain>
    </source>
</reference>
<comment type="subcellular location">
    <subcellularLocation>
        <location evidence="1">Cell membrane</location>
        <topology evidence="1">Multi-pass membrane protein</topology>
    </subcellularLocation>
</comment>
<feature type="domain" description="Major facilitator superfamily (MFS) profile" evidence="8">
    <location>
        <begin position="6"/>
        <end position="417"/>
    </location>
</feature>
<dbReference type="Proteomes" id="UP000008138">
    <property type="component" value="Chromosome"/>
</dbReference>
<evidence type="ECO:0000313" key="9">
    <source>
        <dbReference type="EMBL" id="AEA13623.1"/>
    </source>
</evidence>
<dbReference type="GO" id="GO:0022857">
    <property type="term" value="F:transmembrane transporter activity"/>
    <property type="evidence" value="ECO:0007669"/>
    <property type="project" value="InterPro"/>
</dbReference>
<keyword evidence="4 7" id="KW-0812">Transmembrane</keyword>
<protein>
    <submittedName>
        <fullName evidence="9">Major facilitator superfamily MFS_1</fullName>
    </submittedName>
</protein>
<feature type="transmembrane region" description="Helical" evidence="7">
    <location>
        <begin position="363"/>
        <end position="388"/>
    </location>
</feature>
<dbReference type="InterPro" id="IPR020846">
    <property type="entry name" value="MFS_dom"/>
</dbReference>
<dbReference type="HOGENOM" id="CLU_001265_39_2_2"/>
<keyword evidence="2" id="KW-0813">Transport</keyword>
<feature type="transmembrane region" description="Helical" evidence="7">
    <location>
        <begin position="42"/>
        <end position="66"/>
    </location>
</feature>
<dbReference type="PROSITE" id="PS50850">
    <property type="entry name" value="MFS"/>
    <property type="match status" value="1"/>
</dbReference>
<feature type="transmembrane region" description="Helical" evidence="7">
    <location>
        <begin position="12"/>
        <end position="36"/>
    </location>
</feature>
<dbReference type="InterPro" id="IPR036259">
    <property type="entry name" value="MFS_trans_sf"/>
</dbReference>
<dbReference type="PANTHER" id="PTHR43045">
    <property type="entry name" value="SHIKIMATE TRANSPORTER"/>
    <property type="match status" value="1"/>
</dbReference>
<dbReference type="GeneID" id="10361676"/>
<evidence type="ECO:0000256" key="1">
    <source>
        <dbReference type="ARBA" id="ARBA00004651"/>
    </source>
</evidence>
<proteinExistence type="predicted"/>
<evidence type="ECO:0000256" key="5">
    <source>
        <dbReference type="ARBA" id="ARBA00022989"/>
    </source>
</evidence>